<dbReference type="RefSeq" id="WP_011417370.1">
    <property type="nucleotide sequence ID" value="NC_007759.1"/>
</dbReference>
<evidence type="ECO:0000256" key="1">
    <source>
        <dbReference type="ARBA" id="ARBA00004651"/>
    </source>
</evidence>
<feature type="transmembrane region" description="Helical" evidence="6">
    <location>
        <begin position="69"/>
        <end position="88"/>
    </location>
</feature>
<dbReference type="EMBL" id="CP000252">
    <property type="protein sequence ID" value="ABC77348.1"/>
    <property type="molecule type" value="Genomic_DNA"/>
</dbReference>
<dbReference type="FunCoup" id="Q2LTD6">
    <property type="interactions" value="119"/>
</dbReference>
<dbReference type="NCBIfam" id="TIGR00765">
    <property type="entry name" value="yihY_not_rbn"/>
    <property type="match status" value="1"/>
</dbReference>
<evidence type="ECO:0000313" key="8">
    <source>
        <dbReference type="Proteomes" id="UP000001933"/>
    </source>
</evidence>
<feature type="transmembrane region" description="Helical" evidence="6">
    <location>
        <begin position="128"/>
        <end position="148"/>
    </location>
</feature>
<dbReference type="STRING" id="56780.SYN_02541"/>
<dbReference type="InterPro" id="IPR036390">
    <property type="entry name" value="WH_DNA-bd_sf"/>
</dbReference>
<dbReference type="Gene3D" id="1.10.10.10">
    <property type="entry name" value="Winged helix-like DNA-binding domain superfamily/Winged helix DNA-binding domain"/>
    <property type="match status" value="1"/>
</dbReference>
<feature type="transmembrane region" description="Helical" evidence="6">
    <location>
        <begin position="214"/>
        <end position="237"/>
    </location>
</feature>
<organism evidence="7 8">
    <name type="scientific">Syntrophus aciditrophicus (strain SB)</name>
    <dbReference type="NCBI Taxonomy" id="56780"/>
    <lineage>
        <taxon>Bacteria</taxon>
        <taxon>Pseudomonadati</taxon>
        <taxon>Thermodesulfobacteriota</taxon>
        <taxon>Syntrophia</taxon>
        <taxon>Syntrophales</taxon>
        <taxon>Syntrophaceae</taxon>
        <taxon>Syntrophus</taxon>
    </lineage>
</organism>
<feature type="transmembrane region" description="Helical" evidence="6">
    <location>
        <begin position="249"/>
        <end position="267"/>
    </location>
</feature>
<dbReference type="AlphaFoldDB" id="Q2LTD6"/>
<evidence type="ECO:0000256" key="6">
    <source>
        <dbReference type="SAM" id="Phobius"/>
    </source>
</evidence>
<evidence type="ECO:0000256" key="5">
    <source>
        <dbReference type="ARBA" id="ARBA00023136"/>
    </source>
</evidence>
<dbReference type="eggNOG" id="COG1959">
    <property type="taxonomic scope" value="Bacteria"/>
</dbReference>
<name>Q2LTD6_SYNAS</name>
<keyword evidence="2" id="KW-1003">Cell membrane</keyword>
<proteinExistence type="predicted"/>
<evidence type="ECO:0000256" key="4">
    <source>
        <dbReference type="ARBA" id="ARBA00022989"/>
    </source>
</evidence>
<dbReference type="InterPro" id="IPR017039">
    <property type="entry name" value="Virul_fac_BrkB"/>
</dbReference>
<dbReference type="KEGG" id="sat:SYN_02541"/>
<dbReference type="HOGENOM" id="CLU_032288_2_0_7"/>
<dbReference type="GO" id="GO:0005886">
    <property type="term" value="C:plasma membrane"/>
    <property type="evidence" value="ECO:0007669"/>
    <property type="project" value="UniProtKB-SubCell"/>
</dbReference>
<dbReference type="SUPFAM" id="SSF46785">
    <property type="entry name" value="Winged helix' DNA-binding domain"/>
    <property type="match status" value="1"/>
</dbReference>
<dbReference type="InterPro" id="IPR036388">
    <property type="entry name" value="WH-like_DNA-bd_sf"/>
</dbReference>
<dbReference type="Proteomes" id="UP000001933">
    <property type="component" value="Chromosome"/>
</dbReference>
<comment type="subcellular location">
    <subcellularLocation>
        <location evidence="1">Cell membrane</location>
        <topology evidence="1">Multi-pass membrane protein</topology>
    </subcellularLocation>
</comment>
<sequence length="454" mass="51017">MERNSTGGIMVEVGKKFRQVGNFIKQDIWRIRRTQLPPGKSFFLTLLRVLILSIRGFDEDKCKLRASSLTFYSLVSIVPVAAMAFGIAKGFGFEKVLEAQLRSKLAGHEEILANVIQFSHSLLENTRGGVIAGIGLIVLFWAVIKVLGQIEEAFNDIWGVKERRTIGRMFSDYLSLMLICPVLIILSSSMTVFITTQLNLIMEKFTILGVLSPLFFLFLKLLPYGLLWSLFTFIYIFMPNTKVRFTSGLLAGIIAGTIFQIVQWGYITFQIGVVQYNAIYGSFAVLPLFLVWLQLSWLIVLYGAELSFAYQNVDTYEFEPDALQASHRLKTLLALQITHHLIKNFAAGGKPLTAREISHRLEIPIRFVNELLFELAKSNVLSVTEAEGDGERGFQPAVDINALTIHYVLEAMDRRGLNHMPFAHAPEFGVLSEVVKSFGKAIESLPANKLLKEL</sequence>
<keyword evidence="8" id="KW-1185">Reference proteome</keyword>
<dbReference type="PANTHER" id="PTHR30213:SF0">
    <property type="entry name" value="UPF0761 MEMBRANE PROTEIN YIHY"/>
    <property type="match status" value="1"/>
</dbReference>
<dbReference type="InParanoid" id="Q2LTD6"/>
<dbReference type="Pfam" id="PF03631">
    <property type="entry name" value="Virul_fac_BrkB"/>
    <property type="match status" value="1"/>
</dbReference>
<evidence type="ECO:0000256" key="2">
    <source>
        <dbReference type="ARBA" id="ARBA00022475"/>
    </source>
</evidence>
<keyword evidence="3 6" id="KW-0812">Transmembrane</keyword>
<evidence type="ECO:0000256" key="3">
    <source>
        <dbReference type="ARBA" id="ARBA00022692"/>
    </source>
</evidence>
<dbReference type="PANTHER" id="PTHR30213">
    <property type="entry name" value="INNER MEMBRANE PROTEIN YHJD"/>
    <property type="match status" value="1"/>
</dbReference>
<evidence type="ECO:0000313" key="7">
    <source>
        <dbReference type="EMBL" id="ABC77348.1"/>
    </source>
</evidence>
<gene>
    <name evidence="7" type="ORF">SYN_02541</name>
</gene>
<protein>
    <submittedName>
        <fullName evidence="7">Membrane spanning protein ribonuclease BN-like family</fullName>
    </submittedName>
</protein>
<keyword evidence="4 6" id="KW-1133">Transmembrane helix</keyword>
<dbReference type="eggNOG" id="COG1295">
    <property type="taxonomic scope" value="Bacteria"/>
</dbReference>
<accession>Q2LTD6</accession>
<keyword evidence="5 6" id="KW-0472">Membrane</keyword>
<reference evidence="7 8" key="1">
    <citation type="journal article" date="2007" name="Proc. Natl. Acad. Sci. U.S.A.">
        <title>The genome of Syntrophus aciditrophicus: life at the thermodynamic limit of microbial growth.</title>
        <authorList>
            <person name="McInerney M.J."/>
            <person name="Rohlin L."/>
            <person name="Mouttaki H."/>
            <person name="Kim U."/>
            <person name="Krupp R.S."/>
            <person name="Rios-Hernandez L."/>
            <person name="Sieber J."/>
            <person name="Struchtemeyer C.G."/>
            <person name="Bhattacharyya A."/>
            <person name="Campbell J.W."/>
            <person name="Gunsalus R.P."/>
        </authorList>
    </citation>
    <scope>NUCLEOTIDE SEQUENCE [LARGE SCALE GENOMIC DNA]</scope>
    <source>
        <strain evidence="7 8">SB</strain>
    </source>
</reference>
<feature type="transmembrane region" description="Helical" evidence="6">
    <location>
        <begin position="173"/>
        <end position="194"/>
    </location>
</feature>
<feature type="transmembrane region" description="Helical" evidence="6">
    <location>
        <begin position="279"/>
        <end position="302"/>
    </location>
</feature>